<keyword evidence="4" id="KW-1185">Reference proteome</keyword>
<evidence type="ECO:0000256" key="2">
    <source>
        <dbReference type="SAM" id="SignalP"/>
    </source>
</evidence>
<evidence type="ECO:0000313" key="3">
    <source>
        <dbReference type="EMBL" id="QIO07425.1"/>
    </source>
</evidence>
<organism evidence="3 4">
    <name type="scientific">Acinetobacter shaoyimingii</name>
    <dbReference type="NCBI Taxonomy" id="2715164"/>
    <lineage>
        <taxon>Bacteria</taxon>
        <taxon>Pseudomonadati</taxon>
        <taxon>Pseudomonadota</taxon>
        <taxon>Gammaproteobacteria</taxon>
        <taxon>Moraxellales</taxon>
        <taxon>Moraxellaceae</taxon>
        <taxon>Acinetobacter</taxon>
    </lineage>
</organism>
<keyword evidence="2" id="KW-0732">Signal</keyword>
<evidence type="ECO:0000313" key="4">
    <source>
        <dbReference type="Proteomes" id="UP000502297"/>
    </source>
</evidence>
<feature type="chain" id="PRO_5026294779" evidence="2">
    <location>
        <begin position="26"/>
        <end position="171"/>
    </location>
</feature>
<reference evidence="3 4" key="1">
    <citation type="submission" date="2020-03" db="EMBL/GenBank/DDBJ databases">
        <authorList>
            <person name="Zhu W."/>
        </authorList>
    </citation>
    <scope>NUCLEOTIDE SEQUENCE [LARGE SCALE GENOMIC DNA]</scope>
    <source>
        <strain evidence="3 4">323-1</strain>
    </source>
</reference>
<evidence type="ECO:0000256" key="1">
    <source>
        <dbReference type="SAM" id="MobiDB-lite"/>
    </source>
</evidence>
<feature type="signal peptide" evidence="2">
    <location>
        <begin position="1"/>
        <end position="25"/>
    </location>
</feature>
<sequence length="171" mass="19662">MRSSTWITMLIALFMFQSVWNVAAAFCVHEKLGQNNQPSMHFGHHEATVHDLMREAHQQNSKKILDYSSSYSMDEGQQAIDKFQSSDDIQSSDQKRSDQSHQQFQVDLTEDDHTDHLPSMGHLILSKIKTVELHPKSILHVQPEYRWTNAYQSPDLIDQTPPPEFSPLMVG</sequence>
<feature type="region of interest" description="Disordered" evidence="1">
    <location>
        <begin position="76"/>
        <end position="104"/>
    </location>
</feature>
<dbReference type="EMBL" id="CP049801">
    <property type="protein sequence ID" value="QIO07425.1"/>
    <property type="molecule type" value="Genomic_DNA"/>
</dbReference>
<protein>
    <submittedName>
        <fullName evidence="3">Cation transporter</fullName>
    </submittedName>
</protein>
<dbReference type="KEGG" id="asha:G8E00_04340"/>
<name>A0A6G8RZY9_9GAMM</name>
<accession>A0A6G8RZY9</accession>
<gene>
    <name evidence="3" type="ORF">G8E00_04340</name>
</gene>
<dbReference type="AlphaFoldDB" id="A0A6G8RZY9"/>
<dbReference type="Proteomes" id="UP000502297">
    <property type="component" value="Chromosome"/>
</dbReference>
<proteinExistence type="predicted"/>